<dbReference type="EMBL" id="NBIV01000148">
    <property type="protein sequence ID" value="PXF42835.1"/>
    <property type="molecule type" value="Genomic_DNA"/>
</dbReference>
<evidence type="ECO:0000256" key="4">
    <source>
        <dbReference type="ARBA" id="ARBA00022989"/>
    </source>
</evidence>
<comment type="caution">
    <text evidence="7">The sequence shown here is derived from an EMBL/GenBank/DDBJ whole genome shotgun (WGS) entry which is preliminary data.</text>
</comment>
<comment type="similarity">
    <text evidence="2">Belongs to the cornichon family.</text>
</comment>
<gene>
    <name evidence="7" type="ORF">BWQ96_07429</name>
</gene>
<evidence type="ECO:0000313" key="8">
    <source>
        <dbReference type="Proteomes" id="UP000247409"/>
    </source>
</evidence>
<dbReference type="SMART" id="SM01398">
    <property type="entry name" value="Cornichon"/>
    <property type="match status" value="1"/>
</dbReference>
<dbReference type="PANTHER" id="PTHR12290">
    <property type="entry name" value="CORNICHON-RELATED"/>
    <property type="match status" value="1"/>
</dbReference>
<dbReference type="Proteomes" id="UP000247409">
    <property type="component" value="Unassembled WGS sequence"/>
</dbReference>
<evidence type="ECO:0000256" key="5">
    <source>
        <dbReference type="ARBA" id="ARBA00023136"/>
    </source>
</evidence>
<evidence type="ECO:0000256" key="1">
    <source>
        <dbReference type="ARBA" id="ARBA00004141"/>
    </source>
</evidence>
<dbReference type="InterPro" id="IPR003377">
    <property type="entry name" value="Cornichon"/>
</dbReference>
<evidence type="ECO:0000313" key="7">
    <source>
        <dbReference type="EMBL" id="PXF42835.1"/>
    </source>
</evidence>
<dbReference type="GO" id="GO:0016020">
    <property type="term" value="C:membrane"/>
    <property type="evidence" value="ECO:0007669"/>
    <property type="project" value="UniProtKB-SubCell"/>
</dbReference>
<sequence>MGVIVEVFFWAAVFLGTAALLFCSVYALILFSDLTVDHINPIELCELINRLVIPEYVGHILLSLLILLRGYFIPAILNVPLIAFHVWRYKERRHLLDNTSIFNQVEKERNISQLKLAHHMLMFFIYLYFFILALVSD</sequence>
<accession>A0A2V3IL76</accession>
<name>A0A2V3IL76_9FLOR</name>
<dbReference type="Pfam" id="PF03311">
    <property type="entry name" value="Cornichon"/>
    <property type="match status" value="1"/>
</dbReference>
<proteinExistence type="inferred from homology"/>
<keyword evidence="5 6" id="KW-0472">Membrane</keyword>
<reference evidence="7 8" key="1">
    <citation type="journal article" date="2018" name="Mol. Biol. Evol.">
        <title>Analysis of the draft genome of the red seaweed Gracilariopsis chorda provides insights into genome size evolution in Rhodophyta.</title>
        <authorList>
            <person name="Lee J."/>
            <person name="Yang E.C."/>
            <person name="Graf L."/>
            <person name="Yang J.H."/>
            <person name="Qiu H."/>
            <person name="Zel Zion U."/>
            <person name="Chan C.X."/>
            <person name="Stephens T.G."/>
            <person name="Weber A.P.M."/>
            <person name="Boo G.H."/>
            <person name="Boo S.M."/>
            <person name="Kim K.M."/>
            <person name="Shin Y."/>
            <person name="Jung M."/>
            <person name="Lee S.J."/>
            <person name="Yim H.S."/>
            <person name="Lee J.H."/>
            <person name="Bhattacharya D."/>
            <person name="Yoon H.S."/>
        </authorList>
    </citation>
    <scope>NUCLEOTIDE SEQUENCE [LARGE SCALE GENOMIC DNA]</scope>
    <source>
        <strain evidence="7 8">SKKU-2015</strain>
        <tissue evidence="7">Whole body</tissue>
    </source>
</reference>
<organism evidence="7 8">
    <name type="scientific">Gracilariopsis chorda</name>
    <dbReference type="NCBI Taxonomy" id="448386"/>
    <lineage>
        <taxon>Eukaryota</taxon>
        <taxon>Rhodophyta</taxon>
        <taxon>Florideophyceae</taxon>
        <taxon>Rhodymeniophycidae</taxon>
        <taxon>Gracilariales</taxon>
        <taxon>Gracilariaceae</taxon>
        <taxon>Gracilariopsis</taxon>
    </lineage>
</organism>
<dbReference type="GO" id="GO:0016192">
    <property type="term" value="P:vesicle-mediated transport"/>
    <property type="evidence" value="ECO:0007669"/>
    <property type="project" value="InterPro"/>
</dbReference>
<feature type="transmembrane region" description="Helical" evidence="6">
    <location>
        <begin position="7"/>
        <end position="31"/>
    </location>
</feature>
<dbReference type="STRING" id="448386.A0A2V3IL76"/>
<evidence type="ECO:0000256" key="3">
    <source>
        <dbReference type="ARBA" id="ARBA00022692"/>
    </source>
</evidence>
<dbReference type="OrthoDB" id="434393at2759"/>
<dbReference type="AlphaFoldDB" id="A0A2V3IL76"/>
<feature type="transmembrane region" description="Helical" evidence="6">
    <location>
        <begin position="116"/>
        <end position="135"/>
    </location>
</feature>
<feature type="transmembrane region" description="Helical" evidence="6">
    <location>
        <begin position="60"/>
        <end position="84"/>
    </location>
</feature>
<keyword evidence="3 6" id="KW-0812">Transmembrane</keyword>
<protein>
    <submittedName>
        <fullName evidence="7">ER-derived vesicles protein ERV14</fullName>
    </submittedName>
</protein>
<evidence type="ECO:0000256" key="6">
    <source>
        <dbReference type="SAM" id="Phobius"/>
    </source>
</evidence>
<keyword evidence="8" id="KW-1185">Reference proteome</keyword>
<keyword evidence="4 6" id="KW-1133">Transmembrane helix</keyword>
<evidence type="ECO:0000256" key="2">
    <source>
        <dbReference type="ARBA" id="ARBA00010095"/>
    </source>
</evidence>
<comment type="subcellular location">
    <subcellularLocation>
        <location evidence="1">Membrane</location>
        <topology evidence="1">Multi-pass membrane protein</topology>
    </subcellularLocation>
</comment>